<evidence type="ECO:0000313" key="1">
    <source>
        <dbReference type="EMBL" id="JAP74123.1"/>
    </source>
</evidence>
<accession>A0A131Y3P9</accession>
<organism evidence="1">
    <name type="scientific">Ixodes ricinus</name>
    <name type="common">Common tick</name>
    <name type="synonym">Acarus ricinus</name>
    <dbReference type="NCBI Taxonomy" id="34613"/>
    <lineage>
        <taxon>Eukaryota</taxon>
        <taxon>Metazoa</taxon>
        <taxon>Ecdysozoa</taxon>
        <taxon>Arthropoda</taxon>
        <taxon>Chelicerata</taxon>
        <taxon>Arachnida</taxon>
        <taxon>Acari</taxon>
        <taxon>Parasitiformes</taxon>
        <taxon>Ixodida</taxon>
        <taxon>Ixodoidea</taxon>
        <taxon>Ixodidae</taxon>
        <taxon>Ixodinae</taxon>
        <taxon>Ixodes</taxon>
    </lineage>
</organism>
<protein>
    <submittedName>
        <fullName evidence="1">Putative polyprotein</fullName>
    </submittedName>
</protein>
<dbReference type="AlphaFoldDB" id="A0A131Y3P9"/>
<reference evidence="1" key="1">
    <citation type="submission" date="2016-02" db="EMBL/GenBank/DDBJ databases">
        <title>RNAseq analyses of the midgut from blood- or serum-fed Ixodes ricinus ticks.</title>
        <authorList>
            <person name="Perner J."/>
            <person name="Provaznik J."/>
            <person name="Schrenkova J."/>
            <person name="Urbanova V."/>
            <person name="Ribeiro J.M."/>
            <person name="Kopacek P."/>
        </authorList>
    </citation>
    <scope>NUCLEOTIDE SEQUENCE</scope>
    <source>
        <tissue evidence="1">Gut</tissue>
    </source>
</reference>
<dbReference type="EMBL" id="GEFM01001673">
    <property type="protein sequence ID" value="JAP74123.1"/>
    <property type="molecule type" value="mRNA"/>
</dbReference>
<name>A0A131Y3P9_IXORI</name>
<sequence>KAVRFIGNLQKYDHSMPLFREYKILTVEQIMTLKISINIFNKIRQNQPLFFNTYPKNPGNYSLRCSHFVKSKARTNYGFQQLSYIIPDTLNTHPTIAQMVQNNGSFQTFKDNLVTYILSLS</sequence>
<proteinExistence type="evidence at transcript level"/>
<feature type="non-terminal residue" evidence="1">
    <location>
        <position position="1"/>
    </location>
</feature>